<name>A0A0M2SJ31_9STAP</name>
<keyword evidence="3" id="KW-0233">DNA recombination</keyword>
<dbReference type="InterPro" id="IPR013762">
    <property type="entry name" value="Integrase-like_cat_sf"/>
</dbReference>
<keyword evidence="8" id="KW-1185">Reference proteome</keyword>
<evidence type="ECO:0000256" key="1">
    <source>
        <dbReference type="ARBA" id="ARBA00008857"/>
    </source>
</evidence>
<dbReference type="RefSeq" id="WP_046514677.1">
    <property type="nucleotide sequence ID" value="NZ_LAYZ01000003.1"/>
</dbReference>
<comment type="caution">
    <text evidence="7">The sequence shown here is derived from an EMBL/GenBank/DDBJ whole genome shotgun (WGS) entry which is preliminary data.</text>
</comment>
<keyword evidence="2 4" id="KW-0238">DNA-binding</keyword>
<dbReference type="STRING" id="1432562.WN59_06645"/>
<dbReference type="EMBL" id="LAYZ01000003">
    <property type="protein sequence ID" value="KKK34704.1"/>
    <property type="molecule type" value="Genomic_DNA"/>
</dbReference>
<dbReference type="CDD" id="cd01189">
    <property type="entry name" value="INT_ICEBs1_C_like"/>
    <property type="match status" value="1"/>
</dbReference>
<evidence type="ECO:0000259" key="5">
    <source>
        <dbReference type="PROSITE" id="PS51898"/>
    </source>
</evidence>
<dbReference type="GO" id="GO:0006310">
    <property type="term" value="P:DNA recombination"/>
    <property type="evidence" value="ECO:0007669"/>
    <property type="project" value="UniProtKB-KW"/>
</dbReference>
<evidence type="ECO:0000256" key="3">
    <source>
        <dbReference type="ARBA" id="ARBA00023172"/>
    </source>
</evidence>
<dbReference type="Pfam" id="PF00589">
    <property type="entry name" value="Phage_integrase"/>
    <property type="match status" value="1"/>
</dbReference>
<gene>
    <name evidence="7" type="ORF">WN59_06645</name>
</gene>
<dbReference type="InterPro" id="IPR011010">
    <property type="entry name" value="DNA_brk_join_enz"/>
</dbReference>
<dbReference type="PANTHER" id="PTHR30349:SF64">
    <property type="entry name" value="PROPHAGE INTEGRASE INTD-RELATED"/>
    <property type="match status" value="1"/>
</dbReference>
<dbReference type="OrthoDB" id="9803188at2"/>
<dbReference type="InterPro" id="IPR002104">
    <property type="entry name" value="Integrase_catalytic"/>
</dbReference>
<evidence type="ECO:0000256" key="4">
    <source>
        <dbReference type="PROSITE-ProRule" id="PRU01248"/>
    </source>
</evidence>
<dbReference type="Pfam" id="PF13102">
    <property type="entry name" value="Phage_int_SAM_5"/>
    <property type="match status" value="1"/>
</dbReference>
<sequence>MWKESFEDKTGKVKHRFYERYIDPLTGKRRRTSVVMNRDTRQSEKEAQKRLNEQIEQRIKSNESHMPGVDKLTFHQLAEEWFERYKLASGSKSGTLRSKRSRLNVILKSIDSDILYKNINTQFIQKFIDSKHKEGMGKATLSDYLTVIRFIIRHAKKTCGIASMVALEDVEIPTTVKTIEEIKSKRNNFLELHEVKEILEYVDYKIKNTKRADVTRNLNMMKYIIEFQTLNGMRISELLAIETHNIDLENKKLEIDGSINWITHEGSFGVKDTTKTEKSYRVIDITDRSCEILKMVMLDNKKESMWNEKFTDKGFVFTSVAGSPLFKEKVNILLKEASEWCGLNKRITTHTLRHTHISMLASFDVSLKTIMERVGHTDHKTTLQIYTHVTQKMNDKMMDNLEKVII</sequence>
<dbReference type="InterPro" id="IPR010998">
    <property type="entry name" value="Integrase_recombinase_N"/>
</dbReference>
<reference evidence="7 8" key="1">
    <citation type="submission" date="2015-04" db="EMBL/GenBank/DDBJ databases">
        <title>Taxonomic description and genome sequence of Salinicoccus sediminis sp. nov., a novel hyper halotolerant bacterium isolated from marine sediment.</title>
        <authorList>
            <person name="Mathan Kumar R."/>
            <person name="Kaur G."/>
            <person name="Kumar N."/>
            <person name="Kumar A."/>
            <person name="Singh N.K."/>
            <person name="Kaur N."/>
            <person name="Mayilraj S."/>
        </authorList>
    </citation>
    <scope>NUCLEOTIDE SEQUENCE [LARGE SCALE GENOMIC DNA]</scope>
    <source>
        <strain evidence="7 8">SV-16</strain>
    </source>
</reference>
<dbReference type="GO" id="GO:0015074">
    <property type="term" value="P:DNA integration"/>
    <property type="evidence" value="ECO:0007669"/>
    <property type="project" value="InterPro"/>
</dbReference>
<organism evidence="7 8">
    <name type="scientific">Salinicoccus sediminis</name>
    <dbReference type="NCBI Taxonomy" id="1432562"/>
    <lineage>
        <taxon>Bacteria</taxon>
        <taxon>Bacillati</taxon>
        <taxon>Bacillota</taxon>
        <taxon>Bacilli</taxon>
        <taxon>Bacillales</taxon>
        <taxon>Staphylococcaceae</taxon>
        <taxon>Salinicoccus</taxon>
    </lineage>
</organism>
<proteinExistence type="inferred from homology"/>
<evidence type="ECO:0000259" key="6">
    <source>
        <dbReference type="PROSITE" id="PS51900"/>
    </source>
</evidence>
<dbReference type="Gene3D" id="1.10.443.10">
    <property type="entry name" value="Intergrase catalytic core"/>
    <property type="match status" value="1"/>
</dbReference>
<evidence type="ECO:0000313" key="8">
    <source>
        <dbReference type="Proteomes" id="UP000034287"/>
    </source>
</evidence>
<comment type="similarity">
    <text evidence="1">Belongs to the 'phage' integrase family.</text>
</comment>
<dbReference type="InterPro" id="IPR050090">
    <property type="entry name" value="Tyrosine_recombinase_XerCD"/>
</dbReference>
<protein>
    <recommendedName>
        <fullName evidence="9">Integrase</fullName>
    </recommendedName>
</protein>
<accession>A0A0M2SJ31</accession>
<evidence type="ECO:0000313" key="7">
    <source>
        <dbReference type="EMBL" id="KKK34704.1"/>
    </source>
</evidence>
<feature type="domain" description="Tyr recombinase" evidence="5">
    <location>
        <begin position="185"/>
        <end position="399"/>
    </location>
</feature>
<evidence type="ECO:0000256" key="2">
    <source>
        <dbReference type="ARBA" id="ARBA00023125"/>
    </source>
</evidence>
<feature type="domain" description="Core-binding (CB)" evidence="6">
    <location>
        <begin position="72"/>
        <end position="156"/>
    </location>
</feature>
<dbReference type="PANTHER" id="PTHR30349">
    <property type="entry name" value="PHAGE INTEGRASE-RELATED"/>
    <property type="match status" value="1"/>
</dbReference>
<dbReference type="Proteomes" id="UP000034287">
    <property type="component" value="Unassembled WGS sequence"/>
</dbReference>
<dbReference type="InterPro" id="IPR044068">
    <property type="entry name" value="CB"/>
</dbReference>
<dbReference type="PROSITE" id="PS51898">
    <property type="entry name" value="TYR_RECOMBINASE"/>
    <property type="match status" value="1"/>
</dbReference>
<dbReference type="PATRIC" id="fig|1432562.3.peg.1323"/>
<dbReference type="AlphaFoldDB" id="A0A0M2SJ31"/>
<dbReference type="InterPro" id="IPR025269">
    <property type="entry name" value="SAM-like_dom"/>
</dbReference>
<evidence type="ECO:0008006" key="9">
    <source>
        <dbReference type="Google" id="ProtNLM"/>
    </source>
</evidence>
<dbReference type="GO" id="GO:0003677">
    <property type="term" value="F:DNA binding"/>
    <property type="evidence" value="ECO:0007669"/>
    <property type="project" value="UniProtKB-UniRule"/>
</dbReference>
<dbReference type="SUPFAM" id="SSF56349">
    <property type="entry name" value="DNA breaking-rejoining enzymes"/>
    <property type="match status" value="1"/>
</dbReference>
<dbReference type="Gene3D" id="1.10.150.130">
    <property type="match status" value="1"/>
</dbReference>
<dbReference type="PROSITE" id="PS51900">
    <property type="entry name" value="CB"/>
    <property type="match status" value="1"/>
</dbReference>